<feature type="transmembrane region" description="Helical" evidence="8">
    <location>
        <begin position="107"/>
        <end position="128"/>
    </location>
</feature>
<keyword evidence="6 8" id="KW-0472">Membrane</keyword>
<feature type="domain" description="Guanylate cyclase" evidence="9">
    <location>
        <begin position="379"/>
        <end position="503"/>
    </location>
</feature>
<gene>
    <name evidence="11" type="ORF">MKUB_00520</name>
</gene>
<comment type="similarity">
    <text evidence="2">Belongs to the adenylyl cyclase class-3 family.</text>
</comment>
<evidence type="ECO:0000256" key="3">
    <source>
        <dbReference type="ARBA" id="ARBA00022475"/>
    </source>
</evidence>
<evidence type="ECO:0000259" key="9">
    <source>
        <dbReference type="PROSITE" id="PS50125"/>
    </source>
</evidence>
<keyword evidence="12" id="KW-1185">Reference proteome</keyword>
<comment type="caution">
    <text evidence="11">The sequence shown here is derived from an EMBL/GenBank/DDBJ whole genome shotgun (WGS) entry which is preliminary data.</text>
</comment>
<evidence type="ECO:0000256" key="4">
    <source>
        <dbReference type="ARBA" id="ARBA00022692"/>
    </source>
</evidence>
<evidence type="ECO:0000313" key="12">
    <source>
        <dbReference type="Proteomes" id="UP000465306"/>
    </source>
</evidence>
<organism evidence="11 12">
    <name type="scientific">Mycobacterium kubicae</name>
    <dbReference type="NCBI Taxonomy" id="120959"/>
    <lineage>
        <taxon>Bacteria</taxon>
        <taxon>Bacillati</taxon>
        <taxon>Actinomycetota</taxon>
        <taxon>Actinomycetes</taxon>
        <taxon>Mycobacteriales</taxon>
        <taxon>Mycobacteriaceae</taxon>
        <taxon>Mycobacterium</taxon>
        <taxon>Mycobacterium simiae complex</taxon>
    </lineage>
</organism>
<evidence type="ECO:0000256" key="7">
    <source>
        <dbReference type="SAM" id="MobiDB-lite"/>
    </source>
</evidence>
<proteinExistence type="inferred from homology"/>
<dbReference type="Proteomes" id="UP000465306">
    <property type="component" value="Unassembled WGS sequence"/>
</dbReference>
<dbReference type="SUPFAM" id="SSF55073">
    <property type="entry name" value="Nucleotide cyclase"/>
    <property type="match status" value="1"/>
</dbReference>
<dbReference type="SUPFAM" id="SSF158472">
    <property type="entry name" value="HAMP domain-like"/>
    <property type="match status" value="1"/>
</dbReference>
<dbReference type="InterPro" id="IPR001054">
    <property type="entry name" value="A/G_cyclase"/>
</dbReference>
<evidence type="ECO:0000313" key="11">
    <source>
        <dbReference type="EMBL" id="GFG62562.1"/>
    </source>
</evidence>
<evidence type="ECO:0000256" key="2">
    <source>
        <dbReference type="ARBA" id="ARBA00005381"/>
    </source>
</evidence>
<dbReference type="Pfam" id="PF00672">
    <property type="entry name" value="HAMP"/>
    <property type="match status" value="1"/>
</dbReference>
<dbReference type="SMART" id="SM00044">
    <property type="entry name" value="CYCc"/>
    <property type="match status" value="1"/>
</dbReference>
<dbReference type="InterPro" id="IPR050697">
    <property type="entry name" value="Adenylyl/Guanylyl_Cyclase_3/4"/>
</dbReference>
<dbReference type="CDD" id="cd06225">
    <property type="entry name" value="HAMP"/>
    <property type="match status" value="1"/>
</dbReference>
<dbReference type="PANTHER" id="PTHR43081:SF17">
    <property type="entry name" value="BLL5647 PROTEIN"/>
    <property type="match status" value="1"/>
</dbReference>
<keyword evidence="3" id="KW-1003">Cell membrane</keyword>
<dbReference type="PROSITE" id="PS50885">
    <property type="entry name" value="HAMP"/>
    <property type="match status" value="1"/>
</dbReference>
<accession>A0ABQ1BFR1</accession>
<dbReference type="PROSITE" id="PS50125">
    <property type="entry name" value="GUANYLATE_CYCLASE_2"/>
    <property type="match status" value="1"/>
</dbReference>
<feature type="transmembrane region" description="Helical" evidence="8">
    <location>
        <begin position="271"/>
        <end position="296"/>
    </location>
</feature>
<evidence type="ECO:0000256" key="1">
    <source>
        <dbReference type="ARBA" id="ARBA00004651"/>
    </source>
</evidence>
<feature type="domain" description="HAMP" evidence="10">
    <location>
        <begin position="295"/>
        <end position="347"/>
    </location>
</feature>
<protein>
    <submittedName>
        <fullName evidence="11">Adenylate cyclase</fullName>
    </submittedName>
</protein>
<feature type="transmembrane region" description="Helical" evidence="8">
    <location>
        <begin position="70"/>
        <end position="95"/>
    </location>
</feature>
<sequence length="565" mass="60991">MDGRLSDTRADHHGCDAVALSVPKTLAQRLGRLLETVTRQSGNLPETSYGSWILGTPAESQQRRRVRLQLILTVFVVSANLIAIGVVMVLVTVAIPEPNVLAPGARWITVLAAPAYIGVAVVVGWIWATKRIIHDLRWAIEEKPPTPEDQRNTFLAPWRLTLIPVVLWAIGTIMFATLYGRVDSNYIPKMVFGISFSGIVVSASCYFVAEFALRPVAAQALQAGRAPERSGPGVMGRAVASWLLGSGVPVIGIALAAVFTLSRRNMTLSQFGVAVLLLAVAAFVFGFFLILVAAWLTATPVRTVRAALERVEEGDFGCQLQVFDGTELGELQRGFNRMVEGLRQRERIRDLFGRHVGREVAAAAENQEIELGGEERHVAILFVDIIGSTELVAERAPTEVVDLLNRFFTVIIDEVNARRGLINKFEGDATLAIFGAPVPAQSPETDALAAARSIAQRLVDEVPECPAGVGIAAGTVVAGNVGAYERFEYTVIGDPVNEAARLCELAKSTPSHVLASAVAVRASDSQEQGCWEFGEETKLRGRTKPTLLASPRQAAKPTHQPNDAD</sequence>
<reference evidence="11 12" key="1">
    <citation type="journal article" date="2019" name="Emerg. Microbes Infect.">
        <title>Comprehensive subspecies identification of 175 nontuberculous mycobacteria species based on 7547 genomic profiles.</title>
        <authorList>
            <person name="Matsumoto Y."/>
            <person name="Kinjo T."/>
            <person name="Motooka D."/>
            <person name="Nabeya D."/>
            <person name="Jung N."/>
            <person name="Uechi K."/>
            <person name="Horii T."/>
            <person name="Iida T."/>
            <person name="Fujita J."/>
            <person name="Nakamura S."/>
        </authorList>
    </citation>
    <scope>NUCLEOTIDE SEQUENCE [LARGE SCALE GENOMIC DNA]</scope>
    <source>
        <strain evidence="11 12">JCM 13573</strain>
    </source>
</reference>
<evidence type="ECO:0000256" key="8">
    <source>
        <dbReference type="SAM" id="Phobius"/>
    </source>
</evidence>
<evidence type="ECO:0000256" key="5">
    <source>
        <dbReference type="ARBA" id="ARBA00022989"/>
    </source>
</evidence>
<dbReference type="InterPro" id="IPR003660">
    <property type="entry name" value="HAMP_dom"/>
</dbReference>
<dbReference type="EMBL" id="BLKU01000001">
    <property type="protein sequence ID" value="GFG62562.1"/>
    <property type="molecule type" value="Genomic_DNA"/>
</dbReference>
<keyword evidence="4 8" id="KW-0812">Transmembrane</keyword>
<keyword evidence="5 8" id="KW-1133">Transmembrane helix</keyword>
<evidence type="ECO:0000256" key="6">
    <source>
        <dbReference type="ARBA" id="ARBA00023136"/>
    </source>
</evidence>
<dbReference type="CDD" id="cd07302">
    <property type="entry name" value="CHD"/>
    <property type="match status" value="1"/>
</dbReference>
<dbReference type="SMART" id="SM00304">
    <property type="entry name" value="HAMP"/>
    <property type="match status" value="1"/>
</dbReference>
<feature type="transmembrane region" description="Helical" evidence="8">
    <location>
        <begin position="191"/>
        <end position="213"/>
    </location>
</feature>
<feature type="transmembrane region" description="Helical" evidence="8">
    <location>
        <begin position="160"/>
        <end position="179"/>
    </location>
</feature>
<feature type="region of interest" description="Disordered" evidence="7">
    <location>
        <begin position="541"/>
        <end position="565"/>
    </location>
</feature>
<dbReference type="PANTHER" id="PTHR43081">
    <property type="entry name" value="ADENYLATE CYCLASE, TERMINAL-DIFFERENTIATION SPECIFIC-RELATED"/>
    <property type="match status" value="1"/>
</dbReference>
<dbReference type="Pfam" id="PF00211">
    <property type="entry name" value="Guanylate_cyc"/>
    <property type="match status" value="1"/>
</dbReference>
<dbReference type="Gene3D" id="3.30.70.1230">
    <property type="entry name" value="Nucleotide cyclase"/>
    <property type="match status" value="1"/>
</dbReference>
<dbReference type="InterPro" id="IPR029787">
    <property type="entry name" value="Nucleotide_cyclase"/>
</dbReference>
<evidence type="ECO:0000259" key="10">
    <source>
        <dbReference type="PROSITE" id="PS50885"/>
    </source>
</evidence>
<comment type="subcellular location">
    <subcellularLocation>
        <location evidence="1">Cell membrane</location>
        <topology evidence="1">Multi-pass membrane protein</topology>
    </subcellularLocation>
</comment>
<name>A0ABQ1BFR1_9MYCO</name>
<dbReference type="Gene3D" id="6.10.340.10">
    <property type="match status" value="1"/>
</dbReference>
<feature type="transmembrane region" description="Helical" evidence="8">
    <location>
        <begin position="234"/>
        <end position="259"/>
    </location>
</feature>